<gene>
    <name evidence="13" type="primary">MANEA</name>
</gene>
<reference evidence="13" key="1">
    <citation type="submission" date="2025-08" db="UniProtKB">
        <authorList>
            <consortium name="Ensembl"/>
        </authorList>
    </citation>
    <scope>IDENTIFICATION</scope>
</reference>
<evidence type="ECO:0000313" key="13">
    <source>
        <dbReference type="Ensembl" id="ENSGEVP00005003831.1"/>
    </source>
</evidence>
<dbReference type="Ensembl" id="ENSGEVT00005003999.1">
    <property type="protein sequence ID" value="ENSGEVP00005003831.1"/>
    <property type="gene ID" value="ENSGEVG00005002760.1"/>
</dbReference>
<dbReference type="GeneTree" id="ENSGT00390000016054"/>
<evidence type="ECO:0000256" key="1">
    <source>
        <dbReference type="ARBA" id="ARBA00004323"/>
    </source>
</evidence>
<evidence type="ECO:0000256" key="11">
    <source>
        <dbReference type="ARBA" id="ARBA00049330"/>
    </source>
</evidence>
<dbReference type="PANTHER" id="PTHR13572">
    <property type="entry name" value="ENDO-ALPHA-1,2-MANNOSIDASE"/>
    <property type="match status" value="1"/>
</dbReference>
<sequence>MARFHRRTCIIFLLFILFICSMMMALKTLRPDRAGFGDPFGLGLLPELQQRTTLLENKHSPLTAAKEDSVTHTNNLHSIALNSIKTSMASVRKLEEELPSPNYNFHVFYYSWFGNPQYDGKYIHWNHPLVPHWDSKIANNYPKGRHSPPDDIASSFYPELGTYSSKDPSVIEAHMQQMRSASVVSCRVFHQDRKRSWFHECNCGVCLLPTCKVKRCLFAFSFYPPKFICPPTDSVLPPC</sequence>
<dbReference type="InterPro" id="IPR026071">
    <property type="entry name" value="Glyco_Hydrolase_99"/>
</dbReference>
<dbReference type="GO" id="GO:0004569">
    <property type="term" value="F:glycoprotein endo-alpha-1,2-mannosidase activity"/>
    <property type="evidence" value="ECO:0007669"/>
    <property type="project" value="UniProtKB-EC"/>
</dbReference>
<evidence type="ECO:0000256" key="12">
    <source>
        <dbReference type="SAM" id="SignalP"/>
    </source>
</evidence>
<dbReference type="OrthoDB" id="406152at2759"/>
<keyword evidence="6" id="KW-1133">Transmembrane helix</keyword>
<dbReference type="Gene3D" id="3.20.20.80">
    <property type="entry name" value="Glycosidases"/>
    <property type="match status" value="1"/>
</dbReference>
<comment type="similarity">
    <text evidence="2">Belongs to the glycosyl hydrolase 99 family.</text>
</comment>
<keyword evidence="14" id="KW-1185">Reference proteome</keyword>
<name>A0A8C4VKJ1_9SAUR</name>
<keyword evidence="12" id="KW-0732">Signal</keyword>
<dbReference type="EC" id="3.2.1.130" evidence="9"/>
<feature type="signal peptide" evidence="12">
    <location>
        <begin position="1"/>
        <end position="25"/>
    </location>
</feature>
<evidence type="ECO:0000256" key="8">
    <source>
        <dbReference type="ARBA" id="ARBA00023136"/>
    </source>
</evidence>
<keyword evidence="7" id="KW-0333">Golgi apparatus</keyword>
<evidence type="ECO:0000313" key="14">
    <source>
        <dbReference type="Proteomes" id="UP000694390"/>
    </source>
</evidence>
<evidence type="ECO:0000256" key="3">
    <source>
        <dbReference type="ARBA" id="ARBA00022692"/>
    </source>
</evidence>
<organism evidence="13 14">
    <name type="scientific">Gopherus evgoodei</name>
    <name type="common">Goodes thornscrub tortoise</name>
    <dbReference type="NCBI Taxonomy" id="1825980"/>
    <lineage>
        <taxon>Eukaryota</taxon>
        <taxon>Metazoa</taxon>
        <taxon>Chordata</taxon>
        <taxon>Craniata</taxon>
        <taxon>Vertebrata</taxon>
        <taxon>Euteleostomi</taxon>
        <taxon>Archelosauria</taxon>
        <taxon>Testudinata</taxon>
        <taxon>Testudines</taxon>
        <taxon>Cryptodira</taxon>
        <taxon>Durocryptodira</taxon>
        <taxon>Testudinoidea</taxon>
        <taxon>Testudinidae</taxon>
        <taxon>Gopherus</taxon>
    </lineage>
</organism>
<keyword evidence="4" id="KW-0378">Hydrolase</keyword>
<comment type="subcellular location">
    <subcellularLocation>
        <location evidence="1">Golgi apparatus membrane</location>
        <topology evidence="1">Single-pass type II membrane protein</topology>
    </subcellularLocation>
</comment>
<keyword evidence="5" id="KW-0735">Signal-anchor</keyword>
<accession>A0A8C4VKJ1</accession>
<reference evidence="13" key="2">
    <citation type="submission" date="2025-09" db="UniProtKB">
        <authorList>
            <consortium name="Ensembl"/>
        </authorList>
    </citation>
    <scope>IDENTIFICATION</scope>
</reference>
<comment type="catalytic activity">
    <reaction evidence="11">
        <text>N-{alpha-Glc-(1-&gt;3)-alpha-Man-(1-&gt;2)-alpha-Man-(1-&gt;2)-alpha-Man-(1-&gt;3)-[alpha-Man-(1-&gt;2)-alpha-Man-(1-&gt;3)-[alpha-Man-(1-&gt;2)-alpha-Man-(1-&gt;6)]-alpha-Man-(1-&gt;6)]-beta-Man-(1-&gt;4)-beta-GlcNAc-(1-&gt;4)-beta-GlcNAc}-L-asparaginyl-[protein] + H2O = alpha-D-glucosyl-(1-&gt;3)-D-mannopyranose + N(4)-{alpha-D-Man-(1-&gt;2)-alpha-D-Man-(1-&gt;3)-[alpha-D-Man-(1-&gt;2)-alpha-D-Man-(1-&gt;3)-[alpha-D-Man-(1-&gt;2)-alpha-D-Man-(1-&gt;6)]-alpha-D-Man-(1-&gt;6)]-beta-D-Man-(1-&gt;4)-beta-D-GlaNAc-(1-&gt;4)-beta-D-GlcNAc}-L-asparaginyl-[protein] (N-glucan mannose isomer 8A1,2,3B1,2)</text>
        <dbReference type="Rhea" id="RHEA:54824"/>
        <dbReference type="Rhea" id="RHEA-COMP:14010"/>
        <dbReference type="Rhea" id="RHEA-COMP:14011"/>
        <dbReference type="ChEBI" id="CHEBI:15377"/>
        <dbReference type="ChEBI" id="CHEBI:52996"/>
        <dbReference type="ChEBI" id="CHEBI:59080"/>
        <dbReference type="ChEBI" id="CHEBI:60627"/>
        <dbReference type="EC" id="3.2.1.130"/>
    </reaction>
</comment>
<dbReference type="GO" id="GO:0000139">
    <property type="term" value="C:Golgi membrane"/>
    <property type="evidence" value="ECO:0007669"/>
    <property type="project" value="UniProtKB-SubCell"/>
</dbReference>
<evidence type="ECO:0000256" key="9">
    <source>
        <dbReference type="ARBA" id="ARBA00038876"/>
    </source>
</evidence>
<dbReference type="Proteomes" id="UP000694390">
    <property type="component" value="Unassembled WGS sequence"/>
</dbReference>
<dbReference type="PANTHER" id="PTHR13572:SF1">
    <property type="entry name" value="GLYCOPROTEIN ENDO-ALPHA-1,2-MANNOSIDASE"/>
    <property type="match status" value="1"/>
</dbReference>
<evidence type="ECO:0000256" key="2">
    <source>
        <dbReference type="ARBA" id="ARBA00009559"/>
    </source>
</evidence>
<keyword evidence="8" id="KW-0472">Membrane</keyword>
<dbReference type="AlphaFoldDB" id="A0A8C4VKJ1"/>
<keyword evidence="3" id="KW-0812">Transmembrane</keyword>
<evidence type="ECO:0000256" key="5">
    <source>
        <dbReference type="ARBA" id="ARBA00022968"/>
    </source>
</evidence>
<evidence type="ECO:0000256" key="4">
    <source>
        <dbReference type="ARBA" id="ARBA00022801"/>
    </source>
</evidence>
<evidence type="ECO:0000256" key="6">
    <source>
        <dbReference type="ARBA" id="ARBA00022989"/>
    </source>
</evidence>
<evidence type="ECO:0000256" key="7">
    <source>
        <dbReference type="ARBA" id="ARBA00023034"/>
    </source>
</evidence>
<feature type="chain" id="PRO_5034176351" description="Glycoprotein endo-alpha-1,2-mannosidase" evidence="12">
    <location>
        <begin position="26"/>
        <end position="239"/>
    </location>
</feature>
<evidence type="ECO:0000256" key="10">
    <source>
        <dbReference type="ARBA" id="ARBA00039288"/>
    </source>
</evidence>
<dbReference type="Pfam" id="PF16317">
    <property type="entry name" value="Glyco_hydro_99"/>
    <property type="match status" value="1"/>
</dbReference>
<proteinExistence type="inferred from homology"/>
<protein>
    <recommendedName>
        <fullName evidence="10">Glycoprotein endo-alpha-1,2-mannosidase</fullName>
        <ecNumber evidence="9">3.2.1.130</ecNumber>
    </recommendedName>
</protein>